<keyword evidence="5 9" id="KW-0812">Transmembrane</keyword>
<keyword evidence="3 8" id="KW-1003">Cell membrane</keyword>
<dbReference type="NCBIfam" id="TIGR00410">
    <property type="entry name" value="lacE"/>
    <property type="match status" value="1"/>
</dbReference>
<gene>
    <name evidence="12" type="ORF">I585_01460</name>
    <name evidence="11" type="ORF">UAI_04279</name>
</gene>
<sequence>MKFDMQKLQEPLLKASAWVEGNTILQAIKNAFVRTIPFTVVGSFSNLIKMQLDALIKSQHIDNVILTNISELFGYLGNATLGIVALIVVFSSAYSYAIELKRKENNERLNPIIATLLAFAAYFVMVPKNVNFLEPKAKVIEGFSTSFFSYEGMFTGLIVGMISVALFAKFTRSKFTIKMPGNVPQNVFDSFFSLIPISEVLLIFGAVRILIESLGYVSLLQMISEILIKPLLSVGTGLPAILIVILLQQILWFLGLHGFNIVWGVVSAFWLPLFLENVAKFAETQSFAGITISPNTMTNVYAMIGGSGATFGLIIAMLIFTKKGEKEREVAKLALIPGCFGINEPVIFGLPIVLNPLMFIPWILVPIINAVIAYIVTSIGWVVPLVVLNSGNEPIFLSTWVLGAFHISPVILTAVLVVLDVVLYAPFVVLNQRHERAEQLIEEQTKEETTAQLMAENAG</sequence>
<dbReference type="InterPro" id="IPR004796">
    <property type="entry name" value="PTS_IIC_cello"/>
</dbReference>
<dbReference type="eggNOG" id="COG1455">
    <property type="taxonomic scope" value="Bacteria"/>
</dbReference>
<evidence type="ECO:0000313" key="13">
    <source>
        <dbReference type="Proteomes" id="UP000013783"/>
    </source>
</evidence>
<evidence type="ECO:0000313" key="14">
    <source>
        <dbReference type="Proteomes" id="UP000014148"/>
    </source>
</evidence>
<dbReference type="AlphaFoldDB" id="R2QK07"/>
<evidence type="ECO:0000256" key="6">
    <source>
        <dbReference type="ARBA" id="ARBA00022989"/>
    </source>
</evidence>
<evidence type="ECO:0000256" key="9">
    <source>
        <dbReference type="SAM" id="Phobius"/>
    </source>
</evidence>
<keyword evidence="7 8" id="KW-0472">Membrane</keyword>
<evidence type="ECO:0000256" key="7">
    <source>
        <dbReference type="ARBA" id="ARBA00023136"/>
    </source>
</evidence>
<evidence type="ECO:0000313" key="11">
    <source>
        <dbReference type="EMBL" id="EOH71995.1"/>
    </source>
</evidence>
<comment type="subcellular location">
    <subcellularLocation>
        <location evidence="1">Cell membrane</location>
        <topology evidence="1">Multi-pass membrane protein</topology>
    </subcellularLocation>
</comment>
<dbReference type="Proteomes" id="UP000013783">
    <property type="component" value="Unassembled WGS sequence"/>
</dbReference>
<keyword evidence="14" id="KW-1185">Reference proteome</keyword>
<dbReference type="GO" id="GO:0009401">
    <property type="term" value="P:phosphoenolpyruvate-dependent sugar phosphotransferase system"/>
    <property type="evidence" value="ECO:0007669"/>
    <property type="project" value="InterPro"/>
</dbReference>
<evidence type="ECO:0000313" key="12">
    <source>
        <dbReference type="EMBL" id="EOT69981.1"/>
    </source>
</evidence>
<feature type="transmembrane region" description="Helical" evidence="9">
    <location>
        <begin position="261"/>
        <end position="279"/>
    </location>
</feature>
<reference evidence="12 14" key="2">
    <citation type="submission" date="2013-03" db="EMBL/GenBank/DDBJ databases">
        <title>The Genome Sequence of Enterococcus malodoratus ATCC_43197 (PacBio/Illumina hybrid assembly).</title>
        <authorList>
            <consortium name="The Broad Institute Genomics Platform"/>
            <consortium name="The Broad Institute Genome Sequencing Center for Infectious Disease"/>
            <person name="Earl A."/>
            <person name="Russ C."/>
            <person name="Gilmore M."/>
            <person name="Surin D."/>
            <person name="Walker B."/>
            <person name="Young S."/>
            <person name="Zeng Q."/>
            <person name="Gargeya S."/>
            <person name="Fitzgerald M."/>
            <person name="Haas B."/>
            <person name="Abouelleil A."/>
            <person name="Allen A.W."/>
            <person name="Alvarado L."/>
            <person name="Arachchi H.M."/>
            <person name="Berlin A.M."/>
            <person name="Chapman S.B."/>
            <person name="Gainer-Dewar J."/>
            <person name="Goldberg J."/>
            <person name="Griggs A."/>
            <person name="Gujja S."/>
            <person name="Hansen M."/>
            <person name="Howarth C."/>
            <person name="Imamovic A."/>
            <person name="Ireland A."/>
            <person name="Larimer J."/>
            <person name="McCowan C."/>
            <person name="Murphy C."/>
            <person name="Pearson M."/>
            <person name="Poon T.W."/>
            <person name="Priest M."/>
            <person name="Roberts A."/>
            <person name="Saif S."/>
            <person name="Shea T."/>
            <person name="Sisk P."/>
            <person name="Sykes S."/>
            <person name="Wortman J."/>
            <person name="Nusbaum C."/>
            <person name="Birren B."/>
        </authorList>
    </citation>
    <scope>NUCLEOTIDE SEQUENCE [LARGE SCALE GENOMIC DNA]</scope>
    <source>
        <strain evidence="12 14">ATCC 43197</strain>
    </source>
</reference>
<dbReference type="GeneID" id="79787876"/>
<dbReference type="STRING" id="71451.RV07_GL000478"/>
<keyword evidence="2 8" id="KW-0813">Transport</keyword>
<feature type="transmembrane region" description="Helical" evidence="9">
    <location>
        <begin position="400"/>
        <end position="425"/>
    </location>
</feature>
<feature type="transmembrane region" description="Helical" evidence="9">
    <location>
        <begin position="191"/>
        <end position="211"/>
    </location>
</feature>
<accession>R2QK07</accession>
<feature type="domain" description="PTS EIIC type-3" evidence="10">
    <location>
        <begin position="8"/>
        <end position="427"/>
    </location>
</feature>
<name>R2QK07_9ENTE</name>
<feature type="transmembrane region" description="Helical" evidence="9">
    <location>
        <begin position="72"/>
        <end position="97"/>
    </location>
</feature>
<protein>
    <recommendedName>
        <fullName evidence="8">Permease IIC component</fullName>
    </recommendedName>
</protein>
<dbReference type="EMBL" id="ASWA01000002">
    <property type="protein sequence ID" value="EOT69981.1"/>
    <property type="molecule type" value="Genomic_DNA"/>
</dbReference>
<dbReference type="PROSITE" id="PS51105">
    <property type="entry name" value="PTS_EIIC_TYPE_3"/>
    <property type="match status" value="1"/>
</dbReference>
<feature type="transmembrane region" description="Helical" evidence="9">
    <location>
        <begin position="231"/>
        <end position="254"/>
    </location>
</feature>
<evidence type="ECO:0000256" key="8">
    <source>
        <dbReference type="PIRNR" id="PIRNR006351"/>
    </source>
</evidence>
<dbReference type="GO" id="GO:0005886">
    <property type="term" value="C:plasma membrane"/>
    <property type="evidence" value="ECO:0007669"/>
    <property type="project" value="UniProtKB-SubCell"/>
</dbReference>
<dbReference type="RefSeq" id="WP_010743050.1">
    <property type="nucleotide sequence ID" value="NZ_KB946253.1"/>
</dbReference>
<dbReference type="PATRIC" id="fig|1158601.3.peg.4247"/>
<dbReference type="InterPro" id="IPR003352">
    <property type="entry name" value="PTS_EIIC"/>
</dbReference>
<dbReference type="EMBL" id="AJAK01000031">
    <property type="protein sequence ID" value="EOH71995.1"/>
    <property type="molecule type" value="Genomic_DNA"/>
</dbReference>
<evidence type="ECO:0000259" key="10">
    <source>
        <dbReference type="PROSITE" id="PS51105"/>
    </source>
</evidence>
<comment type="caution">
    <text evidence="11">The sequence shown here is derived from an EMBL/GenBank/DDBJ whole genome shotgun (WGS) entry which is preliminary data.</text>
</comment>
<dbReference type="GO" id="GO:0008982">
    <property type="term" value="F:protein-N(PI)-phosphohistidine-sugar phosphotransferase activity"/>
    <property type="evidence" value="ECO:0007669"/>
    <property type="project" value="UniProtKB-UniRule"/>
</dbReference>
<dbReference type="InterPro" id="IPR051088">
    <property type="entry name" value="PTS_Sugar-EIIC/EIIB"/>
</dbReference>
<dbReference type="Pfam" id="PF02378">
    <property type="entry name" value="PTS_EIIC"/>
    <property type="match status" value="1"/>
</dbReference>
<evidence type="ECO:0000256" key="2">
    <source>
        <dbReference type="ARBA" id="ARBA00022448"/>
    </source>
</evidence>
<feature type="transmembrane region" description="Helical" evidence="9">
    <location>
        <begin position="333"/>
        <end position="353"/>
    </location>
</feature>
<feature type="transmembrane region" description="Helical" evidence="9">
    <location>
        <begin position="147"/>
        <end position="170"/>
    </location>
</feature>
<reference evidence="11 13" key="1">
    <citation type="submission" date="2013-02" db="EMBL/GenBank/DDBJ databases">
        <title>The Genome Sequence of Enterococcus malodoratus ATCC_43197.</title>
        <authorList>
            <consortium name="The Broad Institute Genome Sequencing Platform"/>
            <consortium name="The Broad Institute Genome Sequencing Center for Infectious Disease"/>
            <person name="Earl A.M."/>
            <person name="Gilmore M.S."/>
            <person name="Lebreton F."/>
            <person name="Walker B."/>
            <person name="Young S.K."/>
            <person name="Zeng Q."/>
            <person name="Gargeya S."/>
            <person name="Fitzgerald M."/>
            <person name="Haas B."/>
            <person name="Abouelleil A."/>
            <person name="Alvarado L."/>
            <person name="Arachchi H.M."/>
            <person name="Berlin A.M."/>
            <person name="Chapman S.B."/>
            <person name="Dewar J."/>
            <person name="Goldberg J."/>
            <person name="Griggs A."/>
            <person name="Gujja S."/>
            <person name="Hansen M."/>
            <person name="Howarth C."/>
            <person name="Imamovic A."/>
            <person name="Larimer J."/>
            <person name="McCowan C."/>
            <person name="Murphy C."/>
            <person name="Neiman D."/>
            <person name="Pearson M."/>
            <person name="Priest M."/>
            <person name="Roberts A."/>
            <person name="Saif S."/>
            <person name="Shea T."/>
            <person name="Sisk P."/>
            <person name="Sykes S."/>
            <person name="Wortman J."/>
            <person name="Nusbaum C."/>
            <person name="Birren B."/>
        </authorList>
    </citation>
    <scope>NUCLEOTIDE SEQUENCE [LARGE SCALE GENOMIC DNA]</scope>
    <source>
        <strain evidence="11 13">ATCC 43197</strain>
    </source>
</reference>
<dbReference type="GO" id="GO:1902815">
    <property type="term" value="P:N,N'-diacetylchitobiose import"/>
    <property type="evidence" value="ECO:0007669"/>
    <property type="project" value="TreeGrafter"/>
</dbReference>
<keyword evidence="6 9" id="KW-1133">Transmembrane helix</keyword>
<feature type="transmembrane region" description="Helical" evidence="9">
    <location>
        <begin position="109"/>
        <end position="127"/>
    </location>
</feature>
<keyword evidence="4 8" id="KW-0762">Sugar transport</keyword>
<organism evidence="11 13">
    <name type="scientific">Enterococcus malodoratus ATCC 43197</name>
    <dbReference type="NCBI Taxonomy" id="1158601"/>
    <lineage>
        <taxon>Bacteria</taxon>
        <taxon>Bacillati</taxon>
        <taxon>Bacillota</taxon>
        <taxon>Bacilli</taxon>
        <taxon>Lactobacillales</taxon>
        <taxon>Enterococcaceae</taxon>
        <taxon>Enterococcus</taxon>
    </lineage>
</organism>
<comment type="function">
    <text evidence="8">The phosphoenolpyruvate-dependent sugar phosphotransferase system (PTS), a major carbohydrate active -transport system, catalyzes the phosphorylation of incoming sugar substrates concomitant with their translocation across the cell membrane.</text>
</comment>
<proteinExistence type="predicted"/>
<dbReference type="InterPro" id="IPR004501">
    <property type="entry name" value="PTS_EIIC_3"/>
</dbReference>
<dbReference type="PIRSF" id="PIRSF006351">
    <property type="entry name" value="PTS_EIIC-Cellobiose"/>
    <property type="match status" value="1"/>
</dbReference>
<evidence type="ECO:0000256" key="4">
    <source>
        <dbReference type="ARBA" id="ARBA00022597"/>
    </source>
</evidence>
<dbReference type="PANTHER" id="PTHR33989">
    <property type="match status" value="1"/>
</dbReference>
<dbReference type="OrthoDB" id="1641940at2"/>
<dbReference type="Proteomes" id="UP000014148">
    <property type="component" value="Unassembled WGS sequence"/>
</dbReference>
<evidence type="ECO:0000256" key="3">
    <source>
        <dbReference type="ARBA" id="ARBA00022475"/>
    </source>
</evidence>
<feature type="transmembrane region" description="Helical" evidence="9">
    <location>
        <begin position="359"/>
        <end position="388"/>
    </location>
</feature>
<evidence type="ECO:0000256" key="1">
    <source>
        <dbReference type="ARBA" id="ARBA00004651"/>
    </source>
</evidence>
<feature type="transmembrane region" description="Helical" evidence="9">
    <location>
        <begin position="299"/>
        <end position="321"/>
    </location>
</feature>
<evidence type="ECO:0000256" key="5">
    <source>
        <dbReference type="ARBA" id="ARBA00022692"/>
    </source>
</evidence>
<dbReference type="PANTHER" id="PTHR33989:SF4">
    <property type="entry name" value="PTS SYSTEM N,N'-DIACETYLCHITOBIOSE-SPECIFIC EIIC COMPONENT"/>
    <property type="match status" value="1"/>
</dbReference>